<dbReference type="AlphaFoldDB" id="A0AAU9IID8"/>
<reference evidence="1" key="1">
    <citation type="submission" date="2021-09" db="EMBL/GenBank/DDBJ databases">
        <authorList>
            <consortium name="AG Swart"/>
            <person name="Singh M."/>
            <person name="Singh A."/>
            <person name="Seah K."/>
            <person name="Emmerich C."/>
        </authorList>
    </citation>
    <scope>NUCLEOTIDE SEQUENCE</scope>
    <source>
        <strain evidence="1">ATCC30299</strain>
    </source>
</reference>
<organism evidence="1 2">
    <name type="scientific">Blepharisma stoltei</name>
    <dbReference type="NCBI Taxonomy" id="1481888"/>
    <lineage>
        <taxon>Eukaryota</taxon>
        <taxon>Sar</taxon>
        <taxon>Alveolata</taxon>
        <taxon>Ciliophora</taxon>
        <taxon>Postciliodesmatophora</taxon>
        <taxon>Heterotrichea</taxon>
        <taxon>Heterotrichida</taxon>
        <taxon>Blepharismidae</taxon>
        <taxon>Blepharisma</taxon>
    </lineage>
</organism>
<sequence length="1038" mass="120401">MENSTKHQKIVLEYVKSSNIEFLVQNSIRTLISADTLPDNPFGALSRHFTYFAAKDDLKRLQIKVREYQMNRLELPQKFGITNVTNEVELWSLPHLLHYINPKSTKILIKVLKEFCTEQKRSYGEYKLQSRIAVLGGELFRSSLIHVPEIAPTQLEIRAECFVTGPNFEQSFELFAEFVYEDVMRLGSNNSLNLIRDFYVEQDPQTNYVKKVTFEEIKENKQLFISELKSAIVQKRRSYIRVLLFTQDLARVGIRDMVRASTPTRFVNSSEAAVSDHFQYITTKKSYVMHYSKPDSPLVYETTSHIPMISLFQGVFPNPDSARNYAEMFYTEKKNPYDTPHIQKYLESKREQIIKYYKKGKIITMLWEVFLLVLCTSESSKNAALIEELLQIFAHNSSKLYRMQKLNFALKILINAYYDTNFSHFQKLAEGLFVGFKEGMLDIFGDCSSAEMLLLRELTKNMLNFISVNKSRTLDFHSYTLIILDRLEYICRSLAQNTTEMLLRQSPAVNELLSRLLSAYNVQQYLSHSELLEGKLTEQVFDLKEEVKKQKTKKNMEYQVICEYIAKTGVMETLILTTRDILLSYPLLPNPLKIFAMKLMCEIFKYDMFNADQNDILDNNCRVPNIVQGQMYQSDPTGENYKNSQLPYIIGFEEVLFVSNADEIGFFKLILYPYEVLHLSANESLPEGYNLRIVSSICGQSVMNSLAFRKQATLWHVSYGFYMNGPSFNAGTHSFLDLLIRYALWLDFSTDAFVSGFYTSHSDEPLASFQDLISPSDRENSLGLLLSAYQMNTPVWLRYIIPYKGDKDLDVEAHFIAVHVYFNLHFATGMGSIRTTLTPLQNLEDIVKVFFSQEDFELWLEVGPTDVSSSQVIDKFFDRVNHSYDVGQYFRGYLYTLFIKVFERDEEETIKLLRMKETPLVVMLEATEICAAMLDIASLGLKNHRKFNLEYSVFALEQLKNFCERCIYMERNIFLESLQPSIIRVLQITENLLKEHGTNKLERVVSNLLWARDALKVQNKLATLALYEVLKDNPEFAG</sequence>
<protein>
    <submittedName>
        <fullName evidence="1">Uncharacterized protein</fullName>
    </submittedName>
</protein>
<proteinExistence type="predicted"/>
<gene>
    <name evidence="1" type="ORF">BSTOLATCC_MIC11645</name>
</gene>
<comment type="caution">
    <text evidence="1">The sequence shown here is derived from an EMBL/GenBank/DDBJ whole genome shotgun (WGS) entry which is preliminary data.</text>
</comment>
<dbReference type="Proteomes" id="UP001162131">
    <property type="component" value="Unassembled WGS sequence"/>
</dbReference>
<accession>A0AAU9IID8</accession>
<keyword evidence="2" id="KW-1185">Reference proteome</keyword>
<dbReference type="EMBL" id="CAJZBQ010000012">
    <property type="protein sequence ID" value="CAG9314645.1"/>
    <property type="molecule type" value="Genomic_DNA"/>
</dbReference>
<evidence type="ECO:0000313" key="2">
    <source>
        <dbReference type="Proteomes" id="UP001162131"/>
    </source>
</evidence>
<name>A0AAU9IID8_9CILI</name>
<evidence type="ECO:0000313" key="1">
    <source>
        <dbReference type="EMBL" id="CAG9314645.1"/>
    </source>
</evidence>